<organism evidence="2 3">
    <name type="scientific">Rheinheimera salexigens</name>
    <dbReference type="NCBI Taxonomy" id="1628148"/>
    <lineage>
        <taxon>Bacteria</taxon>
        <taxon>Pseudomonadati</taxon>
        <taxon>Pseudomonadota</taxon>
        <taxon>Gammaproteobacteria</taxon>
        <taxon>Chromatiales</taxon>
        <taxon>Chromatiaceae</taxon>
        <taxon>Rheinheimera</taxon>
    </lineage>
</organism>
<accession>A0A1E7Q5F1</accession>
<dbReference type="OrthoDB" id="5604453at2"/>
<dbReference type="STRING" id="1628148.BI198_07180"/>
<proteinExistence type="predicted"/>
<dbReference type="EMBL" id="MKEK01000001">
    <property type="protein sequence ID" value="OEY69376.1"/>
    <property type="molecule type" value="Genomic_DNA"/>
</dbReference>
<gene>
    <name evidence="2" type="ORF">BI198_07180</name>
</gene>
<evidence type="ECO:0000313" key="3">
    <source>
        <dbReference type="Proteomes" id="UP000242258"/>
    </source>
</evidence>
<feature type="coiled-coil region" evidence="1">
    <location>
        <begin position="49"/>
        <end position="79"/>
    </location>
</feature>
<sequence>MFKLIQKIVILLVALSFIFVTGCASNPLGMSDDEWVLLTPTQQFEARKIQDARDEAARVRRAEQKAQEVAEQVQLVELRRTAPLGDVVQCTITNALGHFAKNEWHPAQPISIEMHRSESARKLSLQRQNHSNLSSILHMGFDGLNVKVCRWQNRDCNVLAATEAQFRHGISTKINVKQAVEGTLFCSYPLRR</sequence>
<keyword evidence="1" id="KW-0175">Coiled coil</keyword>
<dbReference type="Proteomes" id="UP000242258">
    <property type="component" value="Unassembled WGS sequence"/>
</dbReference>
<name>A0A1E7Q5F1_9GAMM</name>
<comment type="caution">
    <text evidence="2">The sequence shown here is derived from an EMBL/GenBank/DDBJ whole genome shotgun (WGS) entry which is preliminary data.</text>
</comment>
<evidence type="ECO:0000313" key="2">
    <source>
        <dbReference type="EMBL" id="OEY69376.1"/>
    </source>
</evidence>
<evidence type="ECO:0008006" key="4">
    <source>
        <dbReference type="Google" id="ProtNLM"/>
    </source>
</evidence>
<evidence type="ECO:0000256" key="1">
    <source>
        <dbReference type="SAM" id="Coils"/>
    </source>
</evidence>
<keyword evidence="3" id="KW-1185">Reference proteome</keyword>
<reference evidence="3" key="1">
    <citation type="submission" date="2016-09" db="EMBL/GenBank/DDBJ databases">
        <authorList>
            <person name="Wan X."/>
            <person name="Hou S."/>
        </authorList>
    </citation>
    <scope>NUCLEOTIDE SEQUENCE [LARGE SCALE GENOMIC DNA]</scope>
    <source>
        <strain evidence="3">KH87</strain>
    </source>
</reference>
<dbReference type="AlphaFoldDB" id="A0A1E7Q5F1"/>
<dbReference type="PROSITE" id="PS51257">
    <property type="entry name" value="PROKAR_LIPOPROTEIN"/>
    <property type="match status" value="1"/>
</dbReference>
<protein>
    <recommendedName>
        <fullName evidence="4">Lipoprotein</fullName>
    </recommendedName>
</protein>
<dbReference type="RefSeq" id="WP_070048942.1">
    <property type="nucleotide sequence ID" value="NZ_CBCSDO010000006.1"/>
</dbReference>